<dbReference type="SUPFAM" id="SSF51905">
    <property type="entry name" value="FAD/NAD(P)-binding domain"/>
    <property type="match status" value="1"/>
</dbReference>
<dbReference type="InterPro" id="IPR050315">
    <property type="entry name" value="FAD-oxidoreductase_2"/>
</dbReference>
<dbReference type="PANTHER" id="PTHR43400:SF10">
    <property type="entry name" value="3-OXOSTEROID 1-DEHYDROGENASE"/>
    <property type="match status" value="1"/>
</dbReference>
<gene>
    <name evidence="6" type="ORF">MESMUL_14700</name>
</gene>
<dbReference type="PANTHER" id="PTHR43400">
    <property type="entry name" value="FUMARATE REDUCTASE"/>
    <property type="match status" value="1"/>
</dbReference>
<evidence type="ECO:0000259" key="5">
    <source>
        <dbReference type="Pfam" id="PF00890"/>
    </source>
</evidence>
<dbReference type="Pfam" id="PF00890">
    <property type="entry name" value="FAD_binding_2"/>
    <property type="match status" value="1"/>
</dbReference>
<dbReference type="EMBL" id="BGZJ01000001">
    <property type="protein sequence ID" value="GBO94116.1"/>
    <property type="molecule type" value="Genomic_DNA"/>
</dbReference>
<dbReference type="GO" id="GO:0016491">
    <property type="term" value="F:oxidoreductase activity"/>
    <property type="evidence" value="ECO:0007669"/>
    <property type="project" value="UniProtKB-KW"/>
</dbReference>
<evidence type="ECO:0000256" key="2">
    <source>
        <dbReference type="ARBA" id="ARBA00022630"/>
    </source>
</evidence>
<dbReference type="SUPFAM" id="SSF56425">
    <property type="entry name" value="Succinate dehydrogenase/fumarate reductase flavoprotein, catalytic domain"/>
    <property type="match status" value="1"/>
</dbReference>
<dbReference type="Proteomes" id="UP000266091">
    <property type="component" value="Unassembled WGS sequence"/>
</dbReference>
<evidence type="ECO:0000256" key="4">
    <source>
        <dbReference type="ARBA" id="ARBA00023002"/>
    </source>
</evidence>
<name>A0A388SD16_9BURK</name>
<evidence type="ECO:0000313" key="6">
    <source>
        <dbReference type="EMBL" id="GBO94116.1"/>
    </source>
</evidence>
<organism evidence="6 7">
    <name type="scientific">Mesosutterella multiformis</name>
    <dbReference type="NCBI Taxonomy" id="2259133"/>
    <lineage>
        <taxon>Bacteria</taxon>
        <taxon>Pseudomonadati</taxon>
        <taxon>Pseudomonadota</taxon>
        <taxon>Betaproteobacteria</taxon>
        <taxon>Burkholderiales</taxon>
        <taxon>Sutterellaceae</taxon>
        <taxon>Mesosutterella</taxon>
    </lineage>
</organism>
<evidence type="ECO:0000313" key="7">
    <source>
        <dbReference type="Proteomes" id="UP000266091"/>
    </source>
</evidence>
<comment type="cofactor">
    <cofactor evidence="1">
        <name>FAD</name>
        <dbReference type="ChEBI" id="CHEBI:57692"/>
    </cofactor>
</comment>
<keyword evidence="4" id="KW-0560">Oxidoreductase</keyword>
<reference evidence="6 7" key="1">
    <citation type="journal article" date="2018" name="Int. J. Syst. Evol. Microbiol.">
        <title>Mesosutterella multiformis gen. nov., sp. nov., a member of the family Sutterellaceae and Sutterella megalosphaeroides sp. nov., isolated from human faeces.</title>
        <authorList>
            <person name="Sakamoto M."/>
            <person name="Ikeyama N."/>
            <person name="Kunihiro T."/>
            <person name="Iino T."/>
            <person name="Yuki M."/>
            <person name="Ohkuma M."/>
        </authorList>
    </citation>
    <scope>NUCLEOTIDE SEQUENCE [LARGE SCALE GENOMIC DNA]</scope>
    <source>
        <strain evidence="6 7">4NBBH2</strain>
    </source>
</reference>
<keyword evidence="7" id="KW-1185">Reference proteome</keyword>
<dbReference type="Gene3D" id="3.50.50.60">
    <property type="entry name" value="FAD/NAD(P)-binding domain"/>
    <property type="match status" value="1"/>
</dbReference>
<evidence type="ECO:0000256" key="3">
    <source>
        <dbReference type="ARBA" id="ARBA00022827"/>
    </source>
</evidence>
<comment type="caution">
    <text evidence="6">The sequence shown here is derived from an EMBL/GenBank/DDBJ whole genome shotgun (WGS) entry which is preliminary data.</text>
</comment>
<dbReference type="Gene3D" id="3.90.700.10">
    <property type="entry name" value="Succinate dehydrogenase/fumarate reductase flavoprotein, catalytic domain"/>
    <property type="match status" value="1"/>
</dbReference>
<protein>
    <submittedName>
        <fullName evidence="6">FAD-binding dehydrogenase</fullName>
    </submittedName>
</protein>
<feature type="domain" description="FAD-dependent oxidoreductase 2 FAD-binding" evidence="5">
    <location>
        <begin position="15"/>
        <end position="459"/>
    </location>
</feature>
<evidence type="ECO:0000256" key="1">
    <source>
        <dbReference type="ARBA" id="ARBA00001974"/>
    </source>
</evidence>
<keyword evidence="2" id="KW-0285">Flavoprotein</keyword>
<dbReference type="AlphaFoldDB" id="A0A388SD16"/>
<proteinExistence type="predicted"/>
<dbReference type="GO" id="GO:0008202">
    <property type="term" value="P:steroid metabolic process"/>
    <property type="evidence" value="ECO:0007669"/>
    <property type="project" value="UniProtKB-ARBA"/>
</dbReference>
<dbReference type="InterPro" id="IPR036188">
    <property type="entry name" value="FAD/NAD-bd_sf"/>
</dbReference>
<dbReference type="PRINTS" id="PR00411">
    <property type="entry name" value="PNDRDTASEI"/>
</dbReference>
<dbReference type="InterPro" id="IPR027477">
    <property type="entry name" value="Succ_DH/fumarate_Rdtase_cat_sf"/>
</dbReference>
<dbReference type="InterPro" id="IPR003953">
    <property type="entry name" value="FAD-dep_OxRdtase_2_FAD-bd"/>
</dbReference>
<accession>A0A388SD16</accession>
<keyword evidence="3" id="KW-0274">FAD</keyword>
<sequence>MAGVAGAAEKQMTADIVVVGGGAAGMAAVTQAVDAGKKAILLEKNAFLGGGASMAEGLGAVQTRWQRDKNYALAIEDAYNRVMNYTHYKTNGPLLRRFLEGSAENLDWLSKHNLTFHLTQMSPTECITWHVVGKYKNSQHGAAYIEALSDWAKEKGATILTSTPAKSLITENGRVVGVKAADNQGNTYTIRAKAVIISTGGFNNSPERVRDWGHYDPAIYQGLVPLNKTGDGIAMAEAAGAVPGNMALMAHPGTRASNVKLLGNIWVMSWQPKPVWVNDSGKRFVRETVTHEFSDAANALGQQHNGYAWAIIDSNMVDYFEKEGLDLGVGVLVPVGAKMTDMKKEIKDVLAKGSDGFKSGATIAELAKQIGVPAATLEETMKRYNENVAFGFDRDFYKEREWLTPINKGPFYAIKIAPYSFTSIGGIKIDQYMHALDKNNQPVKGLYCTGMDAGGMYGDSYPVWFSGNAFGFSSWSGRHAALQAIEDEKL</sequence>